<dbReference type="SMART" id="SM00320">
    <property type="entry name" value="WD40"/>
    <property type="match status" value="10"/>
</dbReference>
<dbReference type="OrthoDB" id="27911at2759"/>
<keyword evidence="9" id="KW-0677">Repeat</keyword>
<evidence type="ECO:0000256" key="2">
    <source>
        <dbReference type="ARBA" id="ARBA00004496"/>
    </source>
</evidence>
<dbReference type="PRINTS" id="PR00320">
    <property type="entry name" value="GPROTEINBRPT"/>
</dbReference>
<feature type="repeat" description="WD" evidence="11">
    <location>
        <begin position="659"/>
        <end position="700"/>
    </location>
</feature>
<dbReference type="Gene3D" id="2.130.10.10">
    <property type="entry name" value="YVTN repeat-like/Quinoprotein amine dehydrogenase"/>
    <property type="match status" value="3"/>
</dbReference>
<dbReference type="InterPro" id="IPR011044">
    <property type="entry name" value="Quino_amine_DH_bsu"/>
</dbReference>
<comment type="pathway">
    <text evidence="3">tRNA modification; 5-methoxycarbonylmethyl-2-thiouridine-tRNA biosynthesis.</text>
</comment>
<dbReference type="EMBL" id="MU150270">
    <property type="protein sequence ID" value="KAF9462581.1"/>
    <property type="molecule type" value="Genomic_DNA"/>
</dbReference>
<dbReference type="InterPro" id="IPR020472">
    <property type="entry name" value="WD40_PAC1"/>
</dbReference>
<dbReference type="InterPro" id="IPR015943">
    <property type="entry name" value="WD40/YVTN_repeat-like_dom_sf"/>
</dbReference>
<sequence>MRIKTAYIAAAINRYPQAAAISEASFAVFGSSNLVALWNIADESGHGVEETLPGHEGLVTCIRFMSDVMFASADDKGTLISWRKLGSQWKSTGRIQAHTKAISSLCVFNDWVITGSSDASIRIWEVTSTDNDTDEFVEFQTLPFQGKYPLSMSLTYLPQTKVAILAIAGTGNSVQIWARSDRQFVHAAVLTGHEDWVRGLAFLDPIAAGQPLVLASGSQDATIRLWAFEPWIAETSTRLSHPTETRSDDLLDAFEASLGELGDTEEGGRQISLRRHIITVKEAQRRFQRFSITFDALLVGHEAGVTSLSWRPPSPFASVPTLLSTSTDSSVIMWSPSTALSGSDRLAPIWTNRQRFGDVGGQRLGGFVGGVWNPQGDEILAWGWAGGWRRWRCCTSSKSPDQESWTEVETISGHSGPVKSVGWSPDGRYIISTGLDQSTRIHAPVLTGARVKPVWHEISRPQVHGYDMLGAVFIDPFKFVSIADEKVARVFEAPRGFMRLADSLGVSKMPDDEHFRPLGASVPPLGLSNKATEEGTLQTVIPEVPFGRRPFEGELASFTLWPETEKIFGHGYESITLTISPSKRLLATACKASTSEHAVVRIYDTNKYQLVGQPLEGHLLTVTRIAFSPDDGFVLSVSRDRSWRLFELQGGGYRPVAADKSHGRIIWDCAWAHESDVFATASRDKTVKIWEKENESEWKVVATIRTSAAATAVDFSPRTPEYRRRLAIGLETGDILIYSNSHLTSSANWTQDNIVGSRVAHVNQINRLAWQPTILGDIPTLASCSDDGTLRILIVPIAMD</sequence>
<dbReference type="GO" id="GO:0002098">
    <property type="term" value="P:tRNA wobble uridine modification"/>
    <property type="evidence" value="ECO:0007669"/>
    <property type="project" value="InterPro"/>
</dbReference>
<feature type="repeat" description="WD" evidence="11">
    <location>
        <begin position="411"/>
        <end position="441"/>
    </location>
</feature>
<dbReference type="AlphaFoldDB" id="A0A9P5Y6I1"/>
<feature type="repeat" description="WD" evidence="11">
    <location>
        <begin position="298"/>
        <end position="335"/>
    </location>
</feature>
<feature type="repeat" description="WD" evidence="11">
    <location>
        <begin position="95"/>
        <end position="134"/>
    </location>
</feature>
<dbReference type="InterPro" id="IPR019775">
    <property type="entry name" value="WD40_repeat_CS"/>
</dbReference>
<feature type="repeat" description="WD" evidence="11">
    <location>
        <begin position="615"/>
        <end position="649"/>
    </location>
</feature>
<keyword evidence="8" id="KW-0819">tRNA processing</keyword>
<gene>
    <name evidence="12" type="ORF">BDZ94DRAFT_1194144</name>
</gene>
<protein>
    <recommendedName>
        <fullName evidence="5">Elongator complex protein 2</fullName>
    </recommendedName>
</protein>
<evidence type="ECO:0000256" key="9">
    <source>
        <dbReference type="ARBA" id="ARBA00022737"/>
    </source>
</evidence>
<dbReference type="PROSITE" id="PS50082">
    <property type="entry name" value="WD_REPEATS_2"/>
    <property type="match status" value="6"/>
</dbReference>
<dbReference type="GO" id="GO:0033588">
    <property type="term" value="C:elongator holoenzyme complex"/>
    <property type="evidence" value="ECO:0007669"/>
    <property type="project" value="InterPro"/>
</dbReference>
<dbReference type="Proteomes" id="UP000807353">
    <property type="component" value="Unassembled WGS sequence"/>
</dbReference>
<comment type="caution">
    <text evidence="12">The sequence shown here is derived from an EMBL/GenBank/DDBJ whole genome shotgun (WGS) entry which is preliminary data.</text>
</comment>
<dbReference type="InterPro" id="IPR036322">
    <property type="entry name" value="WD40_repeat_dom_sf"/>
</dbReference>
<feature type="repeat" description="WD" evidence="11">
    <location>
        <begin position="190"/>
        <end position="226"/>
    </location>
</feature>
<evidence type="ECO:0000256" key="3">
    <source>
        <dbReference type="ARBA" id="ARBA00005043"/>
    </source>
</evidence>
<dbReference type="Pfam" id="PF00400">
    <property type="entry name" value="WD40"/>
    <property type="match status" value="6"/>
</dbReference>
<organism evidence="12 13">
    <name type="scientific">Collybia nuda</name>
    <dbReference type="NCBI Taxonomy" id="64659"/>
    <lineage>
        <taxon>Eukaryota</taxon>
        <taxon>Fungi</taxon>
        <taxon>Dikarya</taxon>
        <taxon>Basidiomycota</taxon>
        <taxon>Agaricomycotina</taxon>
        <taxon>Agaricomycetes</taxon>
        <taxon>Agaricomycetidae</taxon>
        <taxon>Agaricales</taxon>
        <taxon>Tricholomatineae</taxon>
        <taxon>Clitocybaceae</taxon>
        <taxon>Collybia</taxon>
    </lineage>
</organism>
<evidence type="ECO:0000256" key="8">
    <source>
        <dbReference type="ARBA" id="ARBA00022694"/>
    </source>
</evidence>
<comment type="similarity">
    <text evidence="4">Belongs to the WD repeat ELP2 family.</text>
</comment>
<evidence type="ECO:0000256" key="11">
    <source>
        <dbReference type="PROSITE-ProRule" id="PRU00221"/>
    </source>
</evidence>
<keyword evidence="13" id="KW-1185">Reference proteome</keyword>
<evidence type="ECO:0000256" key="6">
    <source>
        <dbReference type="ARBA" id="ARBA00022490"/>
    </source>
</evidence>
<evidence type="ECO:0000256" key="7">
    <source>
        <dbReference type="ARBA" id="ARBA00022574"/>
    </source>
</evidence>
<proteinExistence type="inferred from homology"/>
<evidence type="ECO:0000313" key="12">
    <source>
        <dbReference type="EMBL" id="KAF9462581.1"/>
    </source>
</evidence>
<name>A0A9P5Y6I1_9AGAR</name>
<dbReference type="GO" id="GO:0005737">
    <property type="term" value="C:cytoplasm"/>
    <property type="evidence" value="ECO:0007669"/>
    <property type="project" value="UniProtKB-SubCell"/>
</dbReference>
<dbReference type="GO" id="GO:0005634">
    <property type="term" value="C:nucleus"/>
    <property type="evidence" value="ECO:0007669"/>
    <property type="project" value="UniProtKB-SubCell"/>
</dbReference>
<evidence type="ECO:0000256" key="10">
    <source>
        <dbReference type="ARBA" id="ARBA00023242"/>
    </source>
</evidence>
<dbReference type="InterPro" id="IPR037289">
    <property type="entry name" value="Elp2"/>
</dbReference>
<comment type="subcellular location">
    <subcellularLocation>
        <location evidence="2">Cytoplasm</location>
    </subcellularLocation>
    <subcellularLocation>
        <location evidence="1">Nucleus</location>
    </subcellularLocation>
</comment>
<evidence type="ECO:0000313" key="13">
    <source>
        <dbReference type="Proteomes" id="UP000807353"/>
    </source>
</evidence>
<dbReference type="InterPro" id="IPR001680">
    <property type="entry name" value="WD40_rpt"/>
</dbReference>
<dbReference type="PROSITE" id="PS00678">
    <property type="entry name" value="WD_REPEATS_1"/>
    <property type="match status" value="1"/>
</dbReference>
<evidence type="ECO:0000256" key="1">
    <source>
        <dbReference type="ARBA" id="ARBA00004123"/>
    </source>
</evidence>
<dbReference type="SUPFAM" id="SSF50969">
    <property type="entry name" value="YVTN repeat-like/Quinoprotein amine dehydrogenase"/>
    <property type="match status" value="1"/>
</dbReference>
<evidence type="ECO:0000256" key="5">
    <source>
        <dbReference type="ARBA" id="ARBA00020267"/>
    </source>
</evidence>
<keyword evidence="10" id="KW-0539">Nucleus</keyword>
<accession>A0A9P5Y6I1</accession>
<keyword evidence="7 11" id="KW-0853">WD repeat</keyword>
<dbReference type="PANTHER" id="PTHR44111">
    <property type="entry name" value="ELONGATOR COMPLEX PROTEIN 2"/>
    <property type="match status" value="1"/>
</dbReference>
<keyword evidence="6" id="KW-0963">Cytoplasm</keyword>
<dbReference type="PANTHER" id="PTHR44111:SF1">
    <property type="entry name" value="ELONGATOR COMPLEX PROTEIN 2"/>
    <property type="match status" value="1"/>
</dbReference>
<dbReference type="SUPFAM" id="SSF50978">
    <property type="entry name" value="WD40 repeat-like"/>
    <property type="match status" value="2"/>
</dbReference>
<reference evidence="12" key="1">
    <citation type="submission" date="2020-11" db="EMBL/GenBank/DDBJ databases">
        <authorList>
            <consortium name="DOE Joint Genome Institute"/>
            <person name="Ahrendt S."/>
            <person name="Riley R."/>
            <person name="Andreopoulos W."/>
            <person name="Labutti K."/>
            <person name="Pangilinan J."/>
            <person name="Ruiz-Duenas F.J."/>
            <person name="Barrasa J.M."/>
            <person name="Sanchez-Garcia M."/>
            <person name="Camarero S."/>
            <person name="Miyauchi S."/>
            <person name="Serrano A."/>
            <person name="Linde D."/>
            <person name="Babiker R."/>
            <person name="Drula E."/>
            <person name="Ayuso-Fernandez I."/>
            <person name="Pacheco R."/>
            <person name="Padilla G."/>
            <person name="Ferreira P."/>
            <person name="Barriuso J."/>
            <person name="Kellner H."/>
            <person name="Castanera R."/>
            <person name="Alfaro M."/>
            <person name="Ramirez L."/>
            <person name="Pisabarro A.G."/>
            <person name="Kuo A."/>
            <person name="Tritt A."/>
            <person name="Lipzen A."/>
            <person name="He G."/>
            <person name="Yan M."/>
            <person name="Ng V."/>
            <person name="Cullen D."/>
            <person name="Martin F."/>
            <person name="Rosso M.-N."/>
            <person name="Henrissat B."/>
            <person name="Hibbett D."/>
            <person name="Martinez A.T."/>
            <person name="Grigoriev I.V."/>
        </authorList>
    </citation>
    <scope>NUCLEOTIDE SEQUENCE</scope>
    <source>
        <strain evidence="12">CBS 247.69</strain>
    </source>
</reference>
<dbReference type="PROSITE" id="PS50294">
    <property type="entry name" value="WD_REPEATS_REGION"/>
    <property type="match status" value="3"/>
</dbReference>
<evidence type="ECO:0000256" key="4">
    <source>
        <dbReference type="ARBA" id="ARBA00005881"/>
    </source>
</evidence>